<protein>
    <submittedName>
        <fullName evidence="1">Conserved domain protein</fullName>
    </submittedName>
</protein>
<keyword evidence="1" id="KW-0614">Plasmid</keyword>
<geneLocation type="plasmid" evidence="1 2">
    <name>pREB7</name>
</geneLocation>
<dbReference type="HOGENOM" id="CLU_214180_0_0_3"/>
<evidence type="ECO:0000313" key="1">
    <source>
        <dbReference type="EMBL" id="ABW33258.1"/>
    </source>
</evidence>
<dbReference type="EMBL" id="CP000844">
    <property type="protein sequence ID" value="ABW33258.1"/>
    <property type="molecule type" value="Genomic_DNA"/>
</dbReference>
<dbReference type="KEGG" id="amr:AM1_G0078"/>
<proteinExistence type="predicted"/>
<organism evidence="1 2">
    <name type="scientific">Acaryochloris marina (strain MBIC 11017)</name>
    <dbReference type="NCBI Taxonomy" id="329726"/>
    <lineage>
        <taxon>Bacteria</taxon>
        <taxon>Bacillati</taxon>
        <taxon>Cyanobacteriota</taxon>
        <taxon>Cyanophyceae</taxon>
        <taxon>Acaryochloridales</taxon>
        <taxon>Acaryochloridaceae</taxon>
        <taxon>Acaryochloris</taxon>
    </lineage>
</organism>
<gene>
    <name evidence="1" type="ordered locus">AM1_G0078</name>
</gene>
<accession>A8ZQH2</accession>
<dbReference type="Proteomes" id="UP000000268">
    <property type="component" value="Plasmid pREB7"/>
</dbReference>
<reference evidence="1 2" key="1">
    <citation type="journal article" date="2008" name="Proc. Natl. Acad. Sci. U.S.A.">
        <title>Niche adaptation and genome expansion in the chlorophyll d-producing cyanobacterium Acaryochloris marina.</title>
        <authorList>
            <person name="Swingley W.D."/>
            <person name="Chen M."/>
            <person name="Cheung P.C."/>
            <person name="Conrad A.L."/>
            <person name="Dejesa L.C."/>
            <person name="Hao J."/>
            <person name="Honchak B.M."/>
            <person name="Karbach L.E."/>
            <person name="Kurdoglu A."/>
            <person name="Lahiri S."/>
            <person name="Mastrian S.D."/>
            <person name="Miyashita H."/>
            <person name="Page L."/>
            <person name="Ramakrishna P."/>
            <person name="Satoh S."/>
            <person name="Sattley W.M."/>
            <person name="Shimada Y."/>
            <person name="Taylor H.L."/>
            <person name="Tomo T."/>
            <person name="Tsuchiya T."/>
            <person name="Wang Z.T."/>
            <person name="Raymond J."/>
            <person name="Mimuro M."/>
            <person name="Blankenship R.E."/>
            <person name="Touchman J.W."/>
        </authorList>
    </citation>
    <scope>NUCLEOTIDE SEQUENCE [LARGE SCALE GENOMIC DNA]</scope>
    <source>
        <strain evidence="2">MBIC 11017</strain>
        <plasmid evidence="2">Plasmid pREB7</plasmid>
    </source>
</reference>
<keyword evidence="2" id="KW-1185">Reference proteome</keyword>
<dbReference type="AlphaFoldDB" id="A8ZQH2"/>
<sequence length="61" mass="6928">MSLALQQLSAEGYPIDREALATMSPYLTEQLKRFGDFVLDLETVPVPFEQAIQLPIKFDEI</sequence>
<name>A8ZQH2_ACAM1</name>
<dbReference type="eggNOG" id="COG4644">
    <property type="taxonomic scope" value="Bacteria"/>
</dbReference>
<evidence type="ECO:0000313" key="2">
    <source>
        <dbReference type="Proteomes" id="UP000000268"/>
    </source>
</evidence>